<evidence type="ECO:0000256" key="1">
    <source>
        <dbReference type="ARBA" id="ARBA00004613"/>
    </source>
</evidence>
<proteinExistence type="predicted"/>
<gene>
    <name evidence="4" type="ORF">OAN307_c46220</name>
</gene>
<dbReference type="eggNOG" id="COG2931">
    <property type="taxonomic scope" value="Bacteria"/>
</dbReference>
<feature type="region of interest" description="Disordered" evidence="3">
    <location>
        <begin position="104"/>
        <end position="143"/>
    </location>
</feature>
<dbReference type="InterPro" id="IPR050557">
    <property type="entry name" value="RTX_toxin/Mannuronan_C5-epim"/>
</dbReference>
<dbReference type="OrthoDB" id="7868009at2"/>
<dbReference type="SUPFAM" id="SSF51120">
    <property type="entry name" value="beta-Roll"/>
    <property type="match status" value="1"/>
</dbReference>
<dbReference type="RefSeq" id="WP_015501858.1">
    <property type="nucleotide sequence ID" value="NC_020911.1"/>
</dbReference>
<keyword evidence="2" id="KW-0964">Secreted</keyword>
<dbReference type="InterPro" id="IPR011049">
    <property type="entry name" value="Serralysin-like_metalloprot_C"/>
</dbReference>
<evidence type="ECO:0000256" key="2">
    <source>
        <dbReference type="ARBA" id="ARBA00022525"/>
    </source>
</evidence>
<dbReference type="InterPro" id="IPR001343">
    <property type="entry name" value="Hemolysn_Ca-bd"/>
</dbReference>
<dbReference type="EMBL" id="CP003740">
    <property type="protein sequence ID" value="AGI69972.1"/>
    <property type="molecule type" value="Genomic_DNA"/>
</dbReference>
<comment type="subcellular location">
    <subcellularLocation>
        <location evidence="1">Secreted</location>
    </subcellularLocation>
</comment>
<evidence type="ECO:0000313" key="4">
    <source>
        <dbReference type="EMBL" id="AGI69972.1"/>
    </source>
</evidence>
<protein>
    <submittedName>
        <fullName evidence="4">Hemolysin-like calcium-binding domain-containing protein</fullName>
    </submittedName>
</protein>
<keyword evidence="5" id="KW-1185">Reference proteome</keyword>
<dbReference type="Gene3D" id="2.150.10.10">
    <property type="entry name" value="Serralysin-like metalloprotease, C-terminal"/>
    <property type="match status" value="3"/>
</dbReference>
<dbReference type="PROSITE" id="PS00330">
    <property type="entry name" value="HEMOLYSIN_CALCIUM"/>
    <property type="match status" value="3"/>
</dbReference>
<evidence type="ECO:0000313" key="5">
    <source>
        <dbReference type="Proteomes" id="UP000005307"/>
    </source>
</evidence>
<organism evidence="4 5">
    <name type="scientific">Octadecabacter antarcticus 307</name>
    <dbReference type="NCBI Taxonomy" id="391626"/>
    <lineage>
        <taxon>Bacteria</taxon>
        <taxon>Pseudomonadati</taxon>
        <taxon>Pseudomonadota</taxon>
        <taxon>Alphaproteobacteria</taxon>
        <taxon>Rhodobacterales</taxon>
        <taxon>Roseobacteraceae</taxon>
        <taxon>Octadecabacter</taxon>
    </lineage>
</organism>
<dbReference type="PANTHER" id="PTHR38340">
    <property type="entry name" value="S-LAYER PROTEIN"/>
    <property type="match status" value="1"/>
</dbReference>
<dbReference type="Pfam" id="PF00353">
    <property type="entry name" value="HemolysinCabind"/>
    <property type="match status" value="4"/>
</dbReference>
<dbReference type="HOGENOM" id="CLU_068437_0_0_5"/>
<evidence type="ECO:0000256" key="3">
    <source>
        <dbReference type="SAM" id="MobiDB-lite"/>
    </source>
</evidence>
<dbReference type="Proteomes" id="UP000005307">
    <property type="component" value="Chromosome"/>
</dbReference>
<dbReference type="PRINTS" id="PR00313">
    <property type="entry name" value="CABNDNGRPT"/>
</dbReference>
<accession>M9RCU1</accession>
<dbReference type="AlphaFoldDB" id="M9RCU1"/>
<dbReference type="InterPro" id="IPR018511">
    <property type="entry name" value="Hemolysin-typ_Ca-bd_CS"/>
</dbReference>
<reference evidence="4 5" key="1">
    <citation type="journal article" date="2013" name="PLoS ONE">
        <title>Poles Apart: Arctic and Antarctic Octadecabacter strains Share High Genome Plasticity and a New Type of Xanthorhodopsin.</title>
        <authorList>
            <person name="Vollmers J."/>
            <person name="Voget S."/>
            <person name="Dietrich S."/>
            <person name="Gollnow K."/>
            <person name="Smits M."/>
            <person name="Meyer K."/>
            <person name="Brinkhoff T."/>
            <person name="Simon M."/>
            <person name="Daniel R."/>
        </authorList>
    </citation>
    <scope>NUCLEOTIDE SEQUENCE [LARGE SCALE GENOMIC DNA]</scope>
    <source>
        <strain evidence="4 5">307</strain>
    </source>
</reference>
<dbReference type="PANTHER" id="PTHR38340:SF1">
    <property type="entry name" value="S-LAYER PROTEIN"/>
    <property type="match status" value="1"/>
</dbReference>
<dbReference type="STRING" id="391626.OAN307_c46220"/>
<dbReference type="KEGG" id="oat:OAN307_c46220"/>
<dbReference type="GO" id="GO:0005509">
    <property type="term" value="F:calcium ion binding"/>
    <property type="evidence" value="ECO:0007669"/>
    <property type="project" value="InterPro"/>
</dbReference>
<dbReference type="GO" id="GO:0005576">
    <property type="term" value="C:extracellular region"/>
    <property type="evidence" value="ECO:0007669"/>
    <property type="project" value="UniProtKB-SubCell"/>
</dbReference>
<name>M9RCU1_9RHOB</name>
<feature type="region of interest" description="Disordered" evidence="3">
    <location>
        <begin position="159"/>
        <end position="189"/>
    </location>
</feature>
<sequence>MLAIIGLLGLAIAGTALVGLPALSGESDNDPLDGADDATSEIADVGGLFDMDEDVENPPVDDLTVTGLTDHTNASEVSIEFALTESLEGYGEFFGDDGDDVAEGQSGHDYLDGRGGNDTLLGGEGDDHIHGGAGEDSLSGDDGDDLVYGYIGDDDLSGGTGNDTLHGGDGDDVINGGSDSDELLGGYGDDTLIGGAGRDNIQGSEGNDVLDGVTGEDIAKTDYLNGSEGQDTLIGNDGDVMSGGADADRFEITGGTVFIMDYADDDLLVLNYEGDVPELTTQLTSDGTILLANGAPVASLFGVTAFDASTVQLVPT</sequence>